<gene>
    <name evidence="3" type="ordered locus">Mzhil_0350</name>
</gene>
<evidence type="ECO:0000313" key="4">
    <source>
        <dbReference type="Proteomes" id="UP000006622"/>
    </source>
</evidence>
<keyword evidence="1" id="KW-0560">Oxidoreductase</keyword>
<dbReference type="GO" id="GO:0052851">
    <property type="term" value="F:ferric-chelate reductase (NADPH) activity"/>
    <property type="evidence" value="ECO:0007669"/>
    <property type="project" value="TreeGrafter"/>
</dbReference>
<dbReference type="InterPro" id="IPR051267">
    <property type="entry name" value="STEAP_metalloreductase"/>
</dbReference>
<dbReference type="PANTHER" id="PTHR14239">
    <property type="entry name" value="DUDULIN-RELATED"/>
    <property type="match status" value="1"/>
</dbReference>
<feature type="domain" description="Pyrroline-5-carboxylate reductase catalytic N-terminal" evidence="2">
    <location>
        <begin position="2"/>
        <end position="101"/>
    </location>
</feature>
<proteinExistence type="predicted"/>
<evidence type="ECO:0000259" key="2">
    <source>
        <dbReference type="Pfam" id="PF03807"/>
    </source>
</evidence>
<dbReference type="EMBL" id="CP002101">
    <property type="protein sequence ID" value="AEH60226.1"/>
    <property type="molecule type" value="Genomic_DNA"/>
</dbReference>
<dbReference type="HOGENOM" id="CLU_076368_1_1_2"/>
<dbReference type="Gene3D" id="3.40.50.720">
    <property type="entry name" value="NAD(P)-binding Rossmann-like Domain"/>
    <property type="match status" value="1"/>
</dbReference>
<dbReference type="KEGG" id="mzh:Mzhil_0350"/>
<dbReference type="OrthoDB" id="8635at2157"/>
<dbReference type="Pfam" id="PF03807">
    <property type="entry name" value="F420_oxidored"/>
    <property type="match status" value="1"/>
</dbReference>
<name>F7XP99_METZD</name>
<reference evidence="3" key="1">
    <citation type="submission" date="2010-07" db="EMBL/GenBank/DDBJ databases">
        <title>The complete genome of Methanosalsum zhilinae DSM 4017.</title>
        <authorList>
            <consortium name="US DOE Joint Genome Institute (JGI-PGF)"/>
            <person name="Lucas S."/>
            <person name="Copeland A."/>
            <person name="Lapidus A."/>
            <person name="Glavina del Rio T."/>
            <person name="Dalin E."/>
            <person name="Tice H."/>
            <person name="Bruce D."/>
            <person name="Goodwin L."/>
            <person name="Pitluck S."/>
            <person name="Kyrpides N."/>
            <person name="Mavromatis K."/>
            <person name="Ovchinnikova G."/>
            <person name="Daligault H."/>
            <person name="Detter J.C."/>
            <person name="Han C."/>
            <person name="Tapia R."/>
            <person name="Larimer F."/>
            <person name="Land M."/>
            <person name="Hauser L."/>
            <person name="Markowitz V."/>
            <person name="Cheng J.-F."/>
            <person name="Hugenholtz P."/>
            <person name="Woyke T."/>
            <person name="Wu D."/>
            <person name="Spring S."/>
            <person name="Schueler E."/>
            <person name="Brambilla E."/>
            <person name="Klenk H.-P."/>
            <person name="Eisen J.A."/>
        </authorList>
    </citation>
    <scope>NUCLEOTIDE SEQUENCE</scope>
    <source>
        <strain evidence="3">DSM 4017</strain>
    </source>
</reference>
<dbReference type="GO" id="GO:0015677">
    <property type="term" value="P:copper ion import"/>
    <property type="evidence" value="ECO:0007669"/>
    <property type="project" value="TreeGrafter"/>
</dbReference>
<evidence type="ECO:0000313" key="3">
    <source>
        <dbReference type="EMBL" id="AEH60226.1"/>
    </source>
</evidence>
<organism evidence="3 4">
    <name type="scientific">Methanosalsum zhilinae (strain DSM 4017 / NBRC 107636 / OCM 62 / WeN5)</name>
    <name type="common">Methanohalophilus zhilinae</name>
    <dbReference type="NCBI Taxonomy" id="679901"/>
    <lineage>
        <taxon>Archaea</taxon>
        <taxon>Methanobacteriati</taxon>
        <taxon>Methanobacteriota</taxon>
        <taxon>Stenosarchaea group</taxon>
        <taxon>Methanomicrobia</taxon>
        <taxon>Methanosarcinales</taxon>
        <taxon>Methanosarcinaceae</taxon>
        <taxon>Methanosalsum</taxon>
    </lineage>
</organism>
<accession>F7XP99</accession>
<dbReference type="AlphaFoldDB" id="F7XP99"/>
<dbReference type="InterPro" id="IPR036291">
    <property type="entry name" value="NAD(P)-bd_dom_sf"/>
</dbReference>
<protein>
    <submittedName>
        <fullName evidence="3">NADPH-dependent F420 reductase</fullName>
    </submittedName>
</protein>
<dbReference type="RefSeq" id="WP_013897665.1">
    <property type="nucleotide sequence ID" value="NC_015676.1"/>
</dbReference>
<dbReference type="STRING" id="679901.Mzhil_0350"/>
<dbReference type="PANTHER" id="PTHR14239:SF0">
    <property type="entry name" value="F420-DEPENDENT NADP REDUCTASE"/>
    <property type="match status" value="1"/>
</dbReference>
<dbReference type="GO" id="GO:0008823">
    <property type="term" value="F:cupric reductase (NADH) activity"/>
    <property type="evidence" value="ECO:0007669"/>
    <property type="project" value="TreeGrafter"/>
</dbReference>
<dbReference type="GeneID" id="10821955"/>
<dbReference type="Proteomes" id="UP000006622">
    <property type="component" value="Chromosome"/>
</dbReference>
<sequence length="241" mass="26323">MKIGIIGGTGSIGKGFALRWGQKHEIIVGSRDQKRAEDKAAEYKQILNDRGFDADIRGAVNREAALEAEVVVLAVKYSKVASIIEQIKPVLENQIVISVIVPMEKDRCTIIPDSGSIEIEATSREDYMADYFCYTTPPAGSAAQEVASMLPEGIELVSAFHNVPAAKLSNLDISLDYDIGVCGNYMHSKNIVFDLVKDIPNMRPVDVGPIETSSMVESLTPLVINIAIRNQKKDIGIKFVD</sequence>
<dbReference type="SUPFAM" id="SSF51735">
    <property type="entry name" value="NAD(P)-binding Rossmann-fold domains"/>
    <property type="match status" value="1"/>
</dbReference>
<dbReference type="GO" id="GO:0005886">
    <property type="term" value="C:plasma membrane"/>
    <property type="evidence" value="ECO:0007669"/>
    <property type="project" value="TreeGrafter"/>
</dbReference>
<dbReference type="InterPro" id="IPR028939">
    <property type="entry name" value="P5C_Rdtase_cat_N"/>
</dbReference>
<keyword evidence="4" id="KW-1185">Reference proteome</keyword>
<evidence type="ECO:0000256" key="1">
    <source>
        <dbReference type="ARBA" id="ARBA00023002"/>
    </source>
</evidence>